<dbReference type="InterPro" id="IPR049326">
    <property type="entry name" value="Rhodopsin_dom_fungi"/>
</dbReference>
<comment type="caution">
    <text evidence="9">The sequence shown here is derived from an EMBL/GenBank/DDBJ whole genome shotgun (WGS) entry which is preliminary data.</text>
</comment>
<feature type="transmembrane region" description="Helical" evidence="7">
    <location>
        <begin position="206"/>
        <end position="233"/>
    </location>
</feature>
<evidence type="ECO:0000256" key="1">
    <source>
        <dbReference type="ARBA" id="ARBA00004141"/>
    </source>
</evidence>
<keyword evidence="4 7" id="KW-0472">Membrane</keyword>
<dbReference type="GO" id="GO:0016020">
    <property type="term" value="C:membrane"/>
    <property type="evidence" value="ECO:0007669"/>
    <property type="project" value="UniProtKB-SubCell"/>
</dbReference>
<name>A0AA40F556_9PEZI</name>
<sequence>MDATKVTVDGLIMDPGHPKFNLSGPPLPFNPPETPPLADFTSAETAESSNIPGIFFGILVPHIVCTLVVLARSWSRLFLLRRWYLDDTLILLSFLFSTAVCVMYATIAASPITTPPSFSTTTRTYLALILYQLCLCLTKLSLLAFYLRIFSASSHRHFALARRLAWATVIAVLLFGAPLLFMSVFQCHPSPGLFFDTPMKCFTFRPLLIASAALHAATDAWLIALIVPCVVVRGLGPDLPRRQRVALAGVLSLSVFVIAASMTRLQISLHGTTGRRSLPFFVMTVLEVDLGVLCASAPTLRLVLARWWPKLGMGDMVRSSLRAGWSRGGGRGSHQPGPVVWRGSGDLTSVVGFHQGKDAEVPPLPVVPPLARVAKRPPTAMSLRSFMGSTPPPRVWGLRREESREELLMVAPREAVTAREVDDVPLARRESVGLEAYYDQYLPGFGEEVKRRSRLFALIGDNRRSSLARPSFRFSERWMDSQESFVLGMNDPNSPKRLSPVSCSKWSDSTANTTDSRVVSEEIRPPTRD</sequence>
<comment type="similarity">
    <text evidence="5">Belongs to the SAT4 family.</text>
</comment>
<dbReference type="InterPro" id="IPR052337">
    <property type="entry name" value="SAT4-like"/>
</dbReference>
<dbReference type="AlphaFoldDB" id="A0AA40F556"/>
<evidence type="ECO:0000256" key="4">
    <source>
        <dbReference type="ARBA" id="ARBA00023136"/>
    </source>
</evidence>
<feature type="transmembrane region" description="Helical" evidence="7">
    <location>
        <begin position="83"/>
        <end position="105"/>
    </location>
</feature>
<reference evidence="9" key="1">
    <citation type="submission" date="2023-06" db="EMBL/GenBank/DDBJ databases">
        <title>Genome-scale phylogeny and comparative genomics of the fungal order Sordariales.</title>
        <authorList>
            <consortium name="Lawrence Berkeley National Laboratory"/>
            <person name="Hensen N."/>
            <person name="Bonometti L."/>
            <person name="Westerberg I."/>
            <person name="Brannstrom I.O."/>
            <person name="Guillou S."/>
            <person name="Cros-Aarteil S."/>
            <person name="Calhoun S."/>
            <person name="Haridas S."/>
            <person name="Kuo A."/>
            <person name="Mondo S."/>
            <person name="Pangilinan J."/>
            <person name="Riley R."/>
            <person name="LaButti K."/>
            <person name="Andreopoulos B."/>
            <person name="Lipzen A."/>
            <person name="Chen C."/>
            <person name="Yanf M."/>
            <person name="Daum C."/>
            <person name="Ng V."/>
            <person name="Clum A."/>
            <person name="Steindorff A."/>
            <person name="Ohm R."/>
            <person name="Martin F."/>
            <person name="Silar P."/>
            <person name="Natvig D."/>
            <person name="Lalanne C."/>
            <person name="Gautier V."/>
            <person name="Ament-velasquez S.L."/>
            <person name="Kruys A."/>
            <person name="Hutchinson M.I."/>
            <person name="Powell A.J."/>
            <person name="Barry K."/>
            <person name="Miller A.N."/>
            <person name="Grigoriev I.V."/>
            <person name="Debuchy R."/>
            <person name="Gladieux P."/>
            <person name="Thoren M.H."/>
            <person name="Johannesson H."/>
        </authorList>
    </citation>
    <scope>NUCLEOTIDE SEQUENCE</scope>
    <source>
        <strain evidence="9">SMH3187-1</strain>
    </source>
</reference>
<feature type="transmembrane region" description="Helical" evidence="7">
    <location>
        <begin position="279"/>
        <end position="304"/>
    </location>
</feature>
<evidence type="ECO:0000256" key="6">
    <source>
        <dbReference type="SAM" id="MobiDB-lite"/>
    </source>
</evidence>
<evidence type="ECO:0000313" key="10">
    <source>
        <dbReference type="Proteomes" id="UP001172155"/>
    </source>
</evidence>
<evidence type="ECO:0000256" key="7">
    <source>
        <dbReference type="SAM" id="Phobius"/>
    </source>
</evidence>
<feature type="compositionally biased region" description="Basic and acidic residues" evidence="6">
    <location>
        <begin position="518"/>
        <end position="529"/>
    </location>
</feature>
<keyword evidence="10" id="KW-1185">Reference proteome</keyword>
<feature type="region of interest" description="Disordered" evidence="6">
    <location>
        <begin position="488"/>
        <end position="529"/>
    </location>
</feature>
<dbReference type="Pfam" id="PF20684">
    <property type="entry name" value="Fung_rhodopsin"/>
    <property type="match status" value="1"/>
</dbReference>
<evidence type="ECO:0000256" key="2">
    <source>
        <dbReference type="ARBA" id="ARBA00022692"/>
    </source>
</evidence>
<organism evidence="9 10">
    <name type="scientific">Schizothecium vesticola</name>
    <dbReference type="NCBI Taxonomy" id="314040"/>
    <lineage>
        <taxon>Eukaryota</taxon>
        <taxon>Fungi</taxon>
        <taxon>Dikarya</taxon>
        <taxon>Ascomycota</taxon>
        <taxon>Pezizomycotina</taxon>
        <taxon>Sordariomycetes</taxon>
        <taxon>Sordariomycetidae</taxon>
        <taxon>Sordariales</taxon>
        <taxon>Schizotheciaceae</taxon>
        <taxon>Schizothecium</taxon>
    </lineage>
</organism>
<dbReference type="EMBL" id="JAUKUD010000002">
    <property type="protein sequence ID" value="KAK0751443.1"/>
    <property type="molecule type" value="Genomic_DNA"/>
</dbReference>
<dbReference type="PANTHER" id="PTHR33048:SF47">
    <property type="entry name" value="INTEGRAL MEMBRANE PROTEIN-RELATED"/>
    <property type="match status" value="1"/>
</dbReference>
<feature type="domain" description="Rhodopsin" evidence="8">
    <location>
        <begin position="71"/>
        <end position="305"/>
    </location>
</feature>
<feature type="transmembrane region" description="Helical" evidence="7">
    <location>
        <begin position="245"/>
        <end position="267"/>
    </location>
</feature>
<protein>
    <recommendedName>
        <fullName evidence="8">Rhodopsin domain-containing protein</fullName>
    </recommendedName>
</protein>
<comment type="subcellular location">
    <subcellularLocation>
        <location evidence="1">Membrane</location>
        <topology evidence="1">Multi-pass membrane protein</topology>
    </subcellularLocation>
</comment>
<gene>
    <name evidence="9" type="ORF">B0T18DRAFT_387569</name>
</gene>
<accession>A0AA40F556</accession>
<feature type="transmembrane region" description="Helical" evidence="7">
    <location>
        <begin position="51"/>
        <end position="71"/>
    </location>
</feature>
<feature type="transmembrane region" description="Helical" evidence="7">
    <location>
        <begin position="166"/>
        <end position="186"/>
    </location>
</feature>
<proteinExistence type="inferred from homology"/>
<keyword evidence="3 7" id="KW-1133">Transmembrane helix</keyword>
<keyword evidence="2 7" id="KW-0812">Transmembrane</keyword>
<evidence type="ECO:0000256" key="5">
    <source>
        <dbReference type="ARBA" id="ARBA00038359"/>
    </source>
</evidence>
<feature type="transmembrane region" description="Helical" evidence="7">
    <location>
        <begin position="125"/>
        <end position="146"/>
    </location>
</feature>
<feature type="compositionally biased region" description="Polar residues" evidence="6">
    <location>
        <begin position="501"/>
        <end position="517"/>
    </location>
</feature>
<evidence type="ECO:0000259" key="8">
    <source>
        <dbReference type="Pfam" id="PF20684"/>
    </source>
</evidence>
<evidence type="ECO:0000256" key="3">
    <source>
        <dbReference type="ARBA" id="ARBA00022989"/>
    </source>
</evidence>
<dbReference type="Proteomes" id="UP001172155">
    <property type="component" value="Unassembled WGS sequence"/>
</dbReference>
<evidence type="ECO:0000313" key="9">
    <source>
        <dbReference type="EMBL" id="KAK0751443.1"/>
    </source>
</evidence>
<dbReference type="PANTHER" id="PTHR33048">
    <property type="entry name" value="PTH11-LIKE INTEGRAL MEMBRANE PROTEIN (AFU_ORTHOLOGUE AFUA_5G11245)"/>
    <property type="match status" value="1"/>
</dbReference>